<evidence type="ECO:0000313" key="1">
    <source>
        <dbReference type="EMBL" id="KAI0040597.1"/>
    </source>
</evidence>
<gene>
    <name evidence="1" type="ORF">FA95DRAFT_1566260</name>
</gene>
<dbReference type="Proteomes" id="UP000814033">
    <property type="component" value="Unassembled WGS sequence"/>
</dbReference>
<accession>A0ACB8R9K5</accession>
<protein>
    <submittedName>
        <fullName evidence="1">Uncharacterized protein</fullName>
    </submittedName>
</protein>
<organism evidence="1 2">
    <name type="scientific">Auriscalpium vulgare</name>
    <dbReference type="NCBI Taxonomy" id="40419"/>
    <lineage>
        <taxon>Eukaryota</taxon>
        <taxon>Fungi</taxon>
        <taxon>Dikarya</taxon>
        <taxon>Basidiomycota</taxon>
        <taxon>Agaricomycotina</taxon>
        <taxon>Agaricomycetes</taxon>
        <taxon>Russulales</taxon>
        <taxon>Auriscalpiaceae</taxon>
        <taxon>Auriscalpium</taxon>
    </lineage>
</organism>
<name>A0ACB8R9K5_9AGAM</name>
<sequence>MYVLAAIFVSGLLLEQSGSATYRSRAASILGYALWLLVASALLGLLRTLVWFHLLPGLPDWTPWRKSVRNACDHDALEDFKQLFGSEQELQLLKDRLAQATSDAEEQARQSQLLESELTQQQVRANLADGRVKVLLRRRADDSLLGLGLDLGARKTRVHLLQDVLLSFQFLWRLSRALGQKLAQSVLKTRHLERSLGETTDNCNRLRLDKNSLRADADDLRQQLSLATAERLELSRRLVKVHVHYTASLRARERAAEAWIAFRRQTAARHAKTSRCLFVMTLVLWVRARFLTGQLSLSNQKSTLMKAELAVARTKYKNVNARYDTLMTDCDAAYAQIAKLERLVRTQDSDLAELHEQHAAVEKSRDDAVVEVGRTQAQLEALCAKYDALHAAHTSLESQHSTLERRIVCADAQCAELAAECDAHVRASGLTIALFAEFVETERQRAEEEKAAGFQPVQEMVQDLFSRLAVTDDYVKMMSKPAPLGPRRSTDRLTPRPRLSSGALPTPPESVLPATAYFHLRQSSAHQSNETPTRLVPSILLEEIVPAVKTAIPAPRPPRASLDPEDRRPLFIQ</sequence>
<reference evidence="1" key="1">
    <citation type="submission" date="2021-02" db="EMBL/GenBank/DDBJ databases">
        <authorList>
            <consortium name="DOE Joint Genome Institute"/>
            <person name="Ahrendt S."/>
            <person name="Looney B.P."/>
            <person name="Miyauchi S."/>
            <person name="Morin E."/>
            <person name="Drula E."/>
            <person name="Courty P.E."/>
            <person name="Chicoki N."/>
            <person name="Fauchery L."/>
            <person name="Kohler A."/>
            <person name="Kuo A."/>
            <person name="Labutti K."/>
            <person name="Pangilinan J."/>
            <person name="Lipzen A."/>
            <person name="Riley R."/>
            <person name="Andreopoulos W."/>
            <person name="He G."/>
            <person name="Johnson J."/>
            <person name="Barry K.W."/>
            <person name="Grigoriev I.V."/>
            <person name="Nagy L."/>
            <person name="Hibbett D."/>
            <person name="Henrissat B."/>
            <person name="Matheny P.B."/>
            <person name="Labbe J."/>
            <person name="Martin F."/>
        </authorList>
    </citation>
    <scope>NUCLEOTIDE SEQUENCE</scope>
    <source>
        <strain evidence="1">FP105234-sp</strain>
    </source>
</reference>
<proteinExistence type="predicted"/>
<keyword evidence="2" id="KW-1185">Reference proteome</keyword>
<dbReference type="EMBL" id="MU276182">
    <property type="protein sequence ID" value="KAI0040597.1"/>
    <property type="molecule type" value="Genomic_DNA"/>
</dbReference>
<comment type="caution">
    <text evidence="1">The sequence shown here is derived from an EMBL/GenBank/DDBJ whole genome shotgun (WGS) entry which is preliminary data.</text>
</comment>
<reference evidence="1" key="2">
    <citation type="journal article" date="2022" name="New Phytol.">
        <title>Evolutionary transition to the ectomycorrhizal habit in the genomes of a hyperdiverse lineage of mushroom-forming fungi.</title>
        <authorList>
            <person name="Looney B."/>
            <person name="Miyauchi S."/>
            <person name="Morin E."/>
            <person name="Drula E."/>
            <person name="Courty P.E."/>
            <person name="Kohler A."/>
            <person name="Kuo A."/>
            <person name="LaButti K."/>
            <person name="Pangilinan J."/>
            <person name="Lipzen A."/>
            <person name="Riley R."/>
            <person name="Andreopoulos W."/>
            <person name="He G."/>
            <person name="Johnson J."/>
            <person name="Nolan M."/>
            <person name="Tritt A."/>
            <person name="Barry K.W."/>
            <person name="Grigoriev I.V."/>
            <person name="Nagy L.G."/>
            <person name="Hibbett D."/>
            <person name="Henrissat B."/>
            <person name="Matheny P.B."/>
            <person name="Labbe J."/>
            <person name="Martin F.M."/>
        </authorList>
    </citation>
    <scope>NUCLEOTIDE SEQUENCE</scope>
    <source>
        <strain evidence="1">FP105234-sp</strain>
    </source>
</reference>
<evidence type="ECO:0000313" key="2">
    <source>
        <dbReference type="Proteomes" id="UP000814033"/>
    </source>
</evidence>